<dbReference type="Pfam" id="PF20160">
    <property type="entry name" value="C-JID"/>
    <property type="match status" value="1"/>
</dbReference>
<evidence type="ECO:0000256" key="2">
    <source>
        <dbReference type="ARBA" id="ARBA00022737"/>
    </source>
</evidence>
<reference evidence="4" key="1">
    <citation type="submission" date="2018-02" db="EMBL/GenBank/DDBJ databases">
        <title>Rhizophora mucronata_Transcriptome.</title>
        <authorList>
            <person name="Meera S.P."/>
            <person name="Sreeshan A."/>
            <person name="Augustine A."/>
        </authorList>
    </citation>
    <scope>NUCLEOTIDE SEQUENCE</scope>
    <source>
        <tissue evidence="4">Leaf</tissue>
    </source>
</reference>
<proteinExistence type="predicted"/>
<keyword evidence="2" id="KW-0677">Repeat</keyword>
<dbReference type="InterPro" id="IPR045344">
    <property type="entry name" value="C-JID"/>
</dbReference>
<keyword evidence="1" id="KW-0433">Leucine-rich repeat</keyword>
<feature type="domain" description="C-JID" evidence="3">
    <location>
        <begin position="23"/>
        <end position="148"/>
    </location>
</feature>
<dbReference type="AlphaFoldDB" id="A0A2P2NKF0"/>
<sequence>MKPWDGNHGHYEFVPPYVQICYPGNRVPEWFMYQSMGSSVRIQLPSDWLESFRGFVLCVVLEDSFSLPLRLIHHLGYICDDKNKHPTPPPFELYAEGIERFSFRTEHVIIWNSGTLDYVLDYLQHLQCPCDASIFNFGPGSKVRKCGVTPL</sequence>
<protein>
    <recommendedName>
        <fullName evidence="3">C-JID domain-containing protein</fullName>
    </recommendedName>
</protein>
<evidence type="ECO:0000313" key="4">
    <source>
        <dbReference type="EMBL" id="MBX42956.1"/>
    </source>
</evidence>
<evidence type="ECO:0000256" key="1">
    <source>
        <dbReference type="ARBA" id="ARBA00022614"/>
    </source>
</evidence>
<dbReference type="EMBL" id="GGEC01062472">
    <property type="protein sequence ID" value="MBX42956.1"/>
    <property type="molecule type" value="Transcribed_RNA"/>
</dbReference>
<accession>A0A2P2NKF0</accession>
<organism evidence="4">
    <name type="scientific">Rhizophora mucronata</name>
    <name type="common">Asiatic mangrove</name>
    <dbReference type="NCBI Taxonomy" id="61149"/>
    <lineage>
        <taxon>Eukaryota</taxon>
        <taxon>Viridiplantae</taxon>
        <taxon>Streptophyta</taxon>
        <taxon>Embryophyta</taxon>
        <taxon>Tracheophyta</taxon>
        <taxon>Spermatophyta</taxon>
        <taxon>Magnoliopsida</taxon>
        <taxon>eudicotyledons</taxon>
        <taxon>Gunneridae</taxon>
        <taxon>Pentapetalae</taxon>
        <taxon>rosids</taxon>
        <taxon>fabids</taxon>
        <taxon>Malpighiales</taxon>
        <taxon>Rhizophoraceae</taxon>
        <taxon>Rhizophora</taxon>
    </lineage>
</organism>
<evidence type="ECO:0000259" key="3">
    <source>
        <dbReference type="Pfam" id="PF20160"/>
    </source>
</evidence>
<name>A0A2P2NKF0_RHIMU</name>